<keyword evidence="1" id="KW-0812">Transmembrane</keyword>
<dbReference type="PANTHER" id="PTHR34703:SF1">
    <property type="entry name" value="ANTIPORTER SUBUNIT MNHG2-RELATED"/>
    <property type="match status" value="1"/>
</dbReference>
<feature type="transmembrane region" description="Helical" evidence="1">
    <location>
        <begin position="36"/>
        <end position="54"/>
    </location>
</feature>
<gene>
    <name evidence="2" type="ORF">IPH26_13825</name>
</gene>
<dbReference type="NCBIfam" id="TIGR01300">
    <property type="entry name" value="CPA3_mnhG_phaG"/>
    <property type="match status" value="1"/>
</dbReference>
<accession>A0A9D7E4K2</accession>
<dbReference type="Proteomes" id="UP000807785">
    <property type="component" value="Unassembled WGS sequence"/>
</dbReference>
<comment type="caution">
    <text evidence="2">The sequence shown here is derived from an EMBL/GenBank/DDBJ whole genome shotgun (WGS) entry which is preliminary data.</text>
</comment>
<keyword evidence="1" id="KW-1133">Transmembrane helix</keyword>
<evidence type="ECO:0000256" key="1">
    <source>
        <dbReference type="SAM" id="Phobius"/>
    </source>
</evidence>
<sequence>MSTAGWLLIMAGCGVLLVAAVGLFRLPDAVSRQHAATKAGTLGLGLILAGAALVGGDWAWAGRALLILAILFATLPLASHMLARAAAKRQFNAEEMAGAPLYPHPPEYDSHDKRN</sequence>
<name>A0A9D7E4K2_9PROT</name>
<proteinExistence type="predicted"/>
<keyword evidence="1" id="KW-0472">Membrane</keyword>
<dbReference type="Pfam" id="PF03334">
    <property type="entry name" value="PhaG_MnhG_YufB"/>
    <property type="match status" value="1"/>
</dbReference>
<evidence type="ECO:0000313" key="3">
    <source>
        <dbReference type="Proteomes" id="UP000807785"/>
    </source>
</evidence>
<reference evidence="2" key="1">
    <citation type="submission" date="2020-10" db="EMBL/GenBank/DDBJ databases">
        <title>Connecting structure to function with the recovery of over 1000 high-quality activated sludge metagenome-assembled genomes encoding full-length rRNA genes using long-read sequencing.</title>
        <authorList>
            <person name="Singleton C.M."/>
            <person name="Petriglieri F."/>
            <person name="Kristensen J.M."/>
            <person name="Kirkegaard R.H."/>
            <person name="Michaelsen T.Y."/>
            <person name="Andersen M.H."/>
            <person name="Karst S.M."/>
            <person name="Dueholm M.S."/>
            <person name="Nielsen P.H."/>
            <person name="Albertsen M."/>
        </authorList>
    </citation>
    <scope>NUCLEOTIDE SEQUENCE</scope>
    <source>
        <strain evidence="2">Bjer_18-Q3-R1-45_BAT3C.347</strain>
    </source>
</reference>
<dbReference type="InterPro" id="IPR005133">
    <property type="entry name" value="PhaG_MnhG_YufB"/>
</dbReference>
<dbReference type="AlphaFoldDB" id="A0A9D7E4K2"/>
<evidence type="ECO:0000313" key="2">
    <source>
        <dbReference type="EMBL" id="MBK6973954.1"/>
    </source>
</evidence>
<dbReference type="EMBL" id="JADJEV010000004">
    <property type="protein sequence ID" value="MBK6973954.1"/>
    <property type="molecule type" value="Genomic_DNA"/>
</dbReference>
<organism evidence="2 3">
    <name type="scientific">Candidatus Methylophosphatis roskildensis</name>
    <dbReference type="NCBI Taxonomy" id="2899263"/>
    <lineage>
        <taxon>Bacteria</taxon>
        <taxon>Pseudomonadati</taxon>
        <taxon>Pseudomonadota</taxon>
        <taxon>Betaproteobacteria</taxon>
        <taxon>Nitrosomonadales</taxon>
        <taxon>Sterolibacteriaceae</taxon>
        <taxon>Candidatus Methylophosphatis</taxon>
    </lineage>
</organism>
<dbReference type="GO" id="GO:0015385">
    <property type="term" value="F:sodium:proton antiporter activity"/>
    <property type="evidence" value="ECO:0007669"/>
    <property type="project" value="TreeGrafter"/>
</dbReference>
<protein>
    <submittedName>
        <fullName evidence="2">Monovalent cation/H(+) antiporter subunit G</fullName>
    </submittedName>
</protein>
<feature type="transmembrane region" description="Helical" evidence="1">
    <location>
        <begin position="6"/>
        <end position="24"/>
    </location>
</feature>
<feature type="transmembrane region" description="Helical" evidence="1">
    <location>
        <begin position="60"/>
        <end position="83"/>
    </location>
</feature>
<dbReference type="PANTHER" id="PTHR34703">
    <property type="entry name" value="ANTIPORTER SUBUNIT MNHG2-RELATED"/>
    <property type="match status" value="1"/>
</dbReference>